<accession>A0AAP3XRC7</accession>
<organism evidence="1 2">
    <name type="scientific">Marinimicrococcus flavescens</name>
    <dbReference type="NCBI Taxonomy" id="3031815"/>
    <lineage>
        <taxon>Bacteria</taxon>
        <taxon>Pseudomonadati</taxon>
        <taxon>Pseudomonadota</taxon>
        <taxon>Alphaproteobacteria</taxon>
        <taxon>Geminicoccales</taxon>
        <taxon>Geminicoccaceae</taxon>
        <taxon>Marinimicrococcus</taxon>
    </lineage>
</organism>
<keyword evidence="2" id="KW-1185">Reference proteome</keyword>
<evidence type="ECO:0000313" key="1">
    <source>
        <dbReference type="EMBL" id="MDF1586563.1"/>
    </source>
</evidence>
<name>A0AAP3XRC7_9PROT</name>
<dbReference type="EMBL" id="JARGEQ010000091">
    <property type="protein sequence ID" value="MDF1586563.1"/>
    <property type="molecule type" value="Genomic_DNA"/>
</dbReference>
<reference evidence="1 2" key="1">
    <citation type="submission" date="2023-03" db="EMBL/GenBank/DDBJ databases">
        <title>YIM 152171 draft genome.</title>
        <authorList>
            <person name="Yang Z."/>
        </authorList>
    </citation>
    <scope>NUCLEOTIDE SEQUENCE [LARGE SCALE GENOMIC DNA]</scope>
    <source>
        <strain evidence="1 2">YIM 152171</strain>
    </source>
</reference>
<protein>
    <submittedName>
        <fullName evidence="1">Type I-E CRISPR-associated protein Cse1/CasA</fullName>
    </submittedName>
</protein>
<comment type="caution">
    <text evidence="1">The sequence shown here is derived from an EMBL/GenBank/DDBJ whole genome shotgun (WGS) entry which is preliminary data.</text>
</comment>
<dbReference type="Proteomes" id="UP001301140">
    <property type="component" value="Unassembled WGS sequence"/>
</dbReference>
<dbReference type="InterPro" id="IPR013381">
    <property type="entry name" value="CRISPR-assoc_prot_Cse1"/>
</dbReference>
<dbReference type="NCBIfam" id="TIGR02547">
    <property type="entry name" value="casA_cse1"/>
    <property type="match status" value="1"/>
</dbReference>
<sequence length="515" mass="56405">MNLLTDPLLPVELAGSETPLDLPSLLAALAREEVTGLPFLRAHQQAPFHAFCVQLAALALHHRAGQGDIPGEPEVWRDLLRRLTPQWPDDEPWRLVVADPAKPAFMQAPVPEGTADPHTRVVETPDDLDVVVTSRNHGVKQALAADAPPAAWIAALVTVQTTAGFMGAGNYGIARMNGGFATRPFIGLVPPGGAGAHWRRDVAVLLRCRDWCLERAPDLARDGGHGLLWLLPWDGSASVALQKLDPWFIEVCRRVRLRLDATGGLVARATTSKAARLAAKERCGNVGDPWIPIEIGRGSVAYNTTPHYAAMSAVLFRRDVWTRPLLLDWHERIDGPAMTARFDVLVRGQGTTEGHHRREMPIEGKKRLGMLMLPAERDRLAQLAGEMIGHARDLRLRVLKFPLLTLAQAGAEEISLRDRTTTAWVEPWLTRVDQAVEPVFFGHLFQRAEQGEAATQAWIAFLRELAATIFNDAVAAMPVAGARRMKAVAVAELRLRAALKKVFGGYLEVETADAG</sequence>
<evidence type="ECO:0000313" key="2">
    <source>
        <dbReference type="Proteomes" id="UP001301140"/>
    </source>
</evidence>
<dbReference type="RefSeq" id="WP_327788979.1">
    <property type="nucleotide sequence ID" value="NZ_JARGEQ010000091.1"/>
</dbReference>
<gene>
    <name evidence="1" type="primary">casA</name>
    <name evidence="1" type="ORF">PZ740_09215</name>
</gene>
<proteinExistence type="predicted"/>
<dbReference type="AlphaFoldDB" id="A0AAP3XRC7"/>